<feature type="domain" description="C2H2-type" evidence="2">
    <location>
        <begin position="243"/>
        <end position="264"/>
    </location>
</feature>
<dbReference type="OrthoDB" id="7790848at2759"/>
<feature type="compositionally biased region" description="Acidic residues" evidence="1">
    <location>
        <begin position="298"/>
        <end position="307"/>
    </location>
</feature>
<protein>
    <submittedName>
        <fullName evidence="3">(Mediterranean fruit fly) hypothetical protein</fullName>
    </submittedName>
</protein>
<feature type="region of interest" description="Disordered" evidence="1">
    <location>
        <begin position="210"/>
        <end position="229"/>
    </location>
</feature>
<dbReference type="InterPro" id="IPR013087">
    <property type="entry name" value="Znf_C2H2_type"/>
</dbReference>
<dbReference type="Proteomes" id="UP000606786">
    <property type="component" value="Unassembled WGS sequence"/>
</dbReference>
<keyword evidence="4" id="KW-1185">Reference proteome</keyword>
<evidence type="ECO:0000313" key="3">
    <source>
        <dbReference type="EMBL" id="CAD6999673.1"/>
    </source>
</evidence>
<reference evidence="3" key="1">
    <citation type="submission" date="2020-11" db="EMBL/GenBank/DDBJ databases">
        <authorList>
            <person name="Whitehead M."/>
        </authorList>
    </citation>
    <scope>NUCLEOTIDE SEQUENCE</scope>
    <source>
        <strain evidence="3">EGII</strain>
    </source>
</reference>
<dbReference type="AlphaFoldDB" id="A0A811URP8"/>
<evidence type="ECO:0000259" key="2">
    <source>
        <dbReference type="PROSITE" id="PS00028"/>
    </source>
</evidence>
<dbReference type="EMBL" id="CAJHJT010000012">
    <property type="protein sequence ID" value="CAD6999673.1"/>
    <property type="molecule type" value="Genomic_DNA"/>
</dbReference>
<name>A0A811URP8_CERCA</name>
<sequence length="307" mass="34748">MNKLLQIRRSKESSPHEFVRRMIFAIRKTCEWLKEANCADMLLPDLVNNGNGADDKSKEILEAECKSSAATLCDQKRTKLQLIDNEELQDNNLINKENTVRSRTPITISNNILYEIERSQSRTSKTVTNIEPEKKLVEKKPTALMGVVDSTNTKAAISSSLLKAKLIQQMDTAERLTFLQKLQQAASQSPKTSNTMQPTSEAASIHWASNNTNNQLPTSSSTTTPKSIPITPLHRSLSFSARCNPCNHIFETLAELEIHNAMYHNHMPLPLRKQTTSETQEEREAREAERQRIIALFENDDSEEDLD</sequence>
<accession>A0A811URP8</accession>
<dbReference type="PROSITE" id="PS00028">
    <property type="entry name" value="ZINC_FINGER_C2H2_1"/>
    <property type="match status" value="1"/>
</dbReference>
<comment type="caution">
    <text evidence="3">The sequence shown here is derived from an EMBL/GenBank/DDBJ whole genome shotgun (WGS) entry which is preliminary data.</text>
</comment>
<organism evidence="3 4">
    <name type="scientific">Ceratitis capitata</name>
    <name type="common">Mediterranean fruit fly</name>
    <name type="synonym">Tephritis capitata</name>
    <dbReference type="NCBI Taxonomy" id="7213"/>
    <lineage>
        <taxon>Eukaryota</taxon>
        <taxon>Metazoa</taxon>
        <taxon>Ecdysozoa</taxon>
        <taxon>Arthropoda</taxon>
        <taxon>Hexapoda</taxon>
        <taxon>Insecta</taxon>
        <taxon>Pterygota</taxon>
        <taxon>Neoptera</taxon>
        <taxon>Endopterygota</taxon>
        <taxon>Diptera</taxon>
        <taxon>Brachycera</taxon>
        <taxon>Muscomorpha</taxon>
        <taxon>Tephritoidea</taxon>
        <taxon>Tephritidae</taxon>
        <taxon>Ceratitis</taxon>
        <taxon>Ceratitis</taxon>
    </lineage>
</organism>
<gene>
    <name evidence="3" type="ORF">CCAP1982_LOCUS8203</name>
</gene>
<feature type="compositionally biased region" description="Basic and acidic residues" evidence="1">
    <location>
        <begin position="280"/>
        <end position="292"/>
    </location>
</feature>
<proteinExistence type="predicted"/>
<evidence type="ECO:0000256" key="1">
    <source>
        <dbReference type="SAM" id="MobiDB-lite"/>
    </source>
</evidence>
<feature type="region of interest" description="Disordered" evidence="1">
    <location>
        <begin position="273"/>
        <end position="307"/>
    </location>
</feature>
<evidence type="ECO:0000313" key="4">
    <source>
        <dbReference type="Proteomes" id="UP000606786"/>
    </source>
</evidence>